<accession>A0A7J9CRD1</accession>
<dbReference type="Proteomes" id="UP000593579">
    <property type="component" value="Unassembled WGS sequence"/>
</dbReference>
<feature type="region of interest" description="Disordered" evidence="1">
    <location>
        <begin position="1"/>
        <end position="21"/>
    </location>
</feature>
<gene>
    <name evidence="2" type="ORF">Gogos_002286</name>
</gene>
<dbReference type="AlphaFoldDB" id="A0A7J9CRD1"/>
<evidence type="ECO:0000256" key="1">
    <source>
        <dbReference type="SAM" id="MobiDB-lite"/>
    </source>
</evidence>
<evidence type="ECO:0000313" key="2">
    <source>
        <dbReference type="EMBL" id="MBA0750908.1"/>
    </source>
</evidence>
<evidence type="ECO:0000313" key="3">
    <source>
        <dbReference type="Proteomes" id="UP000593579"/>
    </source>
</evidence>
<feature type="compositionally biased region" description="Polar residues" evidence="1">
    <location>
        <begin position="1"/>
        <end position="12"/>
    </location>
</feature>
<organism evidence="2 3">
    <name type="scientific">Gossypium gossypioides</name>
    <name type="common">Mexican cotton</name>
    <name type="synonym">Selera gossypioides</name>
    <dbReference type="NCBI Taxonomy" id="34282"/>
    <lineage>
        <taxon>Eukaryota</taxon>
        <taxon>Viridiplantae</taxon>
        <taxon>Streptophyta</taxon>
        <taxon>Embryophyta</taxon>
        <taxon>Tracheophyta</taxon>
        <taxon>Spermatophyta</taxon>
        <taxon>Magnoliopsida</taxon>
        <taxon>eudicotyledons</taxon>
        <taxon>Gunneridae</taxon>
        <taxon>Pentapetalae</taxon>
        <taxon>rosids</taxon>
        <taxon>malvids</taxon>
        <taxon>Malvales</taxon>
        <taxon>Malvaceae</taxon>
        <taxon>Malvoideae</taxon>
        <taxon>Gossypium</taxon>
    </lineage>
</organism>
<protein>
    <submittedName>
        <fullName evidence="2">Uncharacterized protein</fullName>
    </submittedName>
</protein>
<proteinExistence type="predicted"/>
<reference evidence="2 3" key="1">
    <citation type="journal article" date="2019" name="Genome Biol. Evol.">
        <title>Insights into the evolution of the New World diploid cottons (Gossypium, subgenus Houzingenia) based on genome sequencing.</title>
        <authorList>
            <person name="Grover C.E."/>
            <person name="Arick M.A. 2nd"/>
            <person name="Thrash A."/>
            <person name="Conover J.L."/>
            <person name="Sanders W.S."/>
            <person name="Peterson D.G."/>
            <person name="Frelichowski J.E."/>
            <person name="Scheffler J.A."/>
            <person name="Scheffler B.E."/>
            <person name="Wendel J.F."/>
        </authorList>
    </citation>
    <scope>NUCLEOTIDE SEQUENCE [LARGE SCALE GENOMIC DNA]</scope>
    <source>
        <strain evidence="2">5</strain>
        <tissue evidence="2">Leaf</tissue>
    </source>
</reference>
<comment type="caution">
    <text evidence="2">The sequence shown here is derived from an EMBL/GenBank/DDBJ whole genome shotgun (WGS) entry which is preliminary data.</text>
</comment>
<dbReference type="EMBL" id="JABEZY010000012">
    <property type="protein sequence ID" value="MBA0750908.1"/>
    <property type="molecule type" value="Genomic_DNA"/>
</dbReference>
<name>A0A7J9CRD1_GOSGO</name>
<keyword evidence="3" id="KW-1185">Reference proteome</keyword>
<sequence length="21" mass="2505">MKILQTRNQLQPRNLHRGLMG</sequence>